<name>A0ABP9XMG6_9FUNG</name>
<organism evidence="1 2">
    <name type="scientific">Helicostylum pulchrum</name>
    <dbReference type="NCBI Taxonomy" id="562976"/>
    <lineage>
        <taxon>Eukaryota</taxon>
        <taxon>Fungi</taxon>
        <taxon>Fungi incertae sedis</taxon>
        <taxon>Mucoromycota</taxon>
        <taxon>Mucoromycotina</taxon>
        <taxon>Mucoromycetes</taxon>
        <taxon>Mucorales</taxon>
        <taxon>Mucorineae</taxon>
        <taxon>Mucoraceae</taxon>
        <taxon>Helicostylum</taxon>
    </lineage>
</organism>
<accession>A0ABP9XMG6</accession>
<dbReference type="EMBL" id="BAABUJ010000005">
    <property type="protein sequence ID" value="GAA5795992.1"/>
    <property type="molecule type" value="Genomic_DNA"/>
</dbReference>
<dbReference type="InterPro" id="IPR036322">
    <property type="entry name" value="WD40_repeat_dom_sf"/>
</dbReference>
<reference evidence="1 2" key="1">
    <citation type="submission" date="2024-04" db="EMBL/GenBank/DDBJ databases">
        <title>genome sequences of Mucor flavus KT1a and Helicostylum pulchrum KT1b strains isolation_sourced from the surface of a dry-aged beef.</title>
        <authorList>
            <person name="Toyotome T."/>
            <person name="Hosono M."/>
            <person name="Torimaru M."/>
            <person name="Fukuda K."/>
            <person name="Mikami N."/>
        </authorList>
    </citation>
    <scope>NUCLEOTIDE SEQUENCE [LARGE SCALE GENOMIC DNA]</scope>
    <source>
        <strain evidence="1 2">KT1b</strain>
    </source>
</reference>
<dbReference type="Proteomes" id="UP001476247">
    <property type="component" value="Unassembled WGS sequence"/>
</dbReference>
<evidence type="ECO:0000313" key="2">
    <source>
        <dbReference type="Proteomes" id="UP001476247"/>
    </source>
</evidence>
<dbReference type="SUPFAM" id="SSF50978">
    <property type="entry name" value="WD40 repeat-like"/>
    <property type="match status" value="1"/>
</dbReference>
<evidence type="ECO:0000313" key="1">
    <source>
        <dbReference type="EMBL" id="GAA5795992.1"/>
    </source>
</evidence>
<keyword evidence="2" id="KW-1185">Reference proteome</keyword>
<proteinExistence type="predicted"/>
<sequence length="560" mass="65848">MQWRSLILLFSGLIVIYIAILSQDTPYLHPKIIYTSNHPIITKNPDQLILTTVGPYIYLTSIDFESPTNEPVVGIHNLKLGVQGVVKQFRKPISNLLSERELLETDGWVPCFEHKLRGHVSKVSVRAGEGLENTWQFAVLHHQVDNDSSYHFVRLYYTVDNDSFEYKDIKLPGSIWVNAISLEKESLIFSRDPDLYQFHIMTLPIYLIDAPHSADAKDVVIDYVEPGRVIQEWSQPPSTEQFSMMFSRLYSPIHETYRVFTLSVHKTVSTFFVNITIADNATVINSEKKPVRTWLERDRGDSEYPVINNEDLIDYGGFADISSYRNPMDYRQNMPKLYLTVSQDLKTIVFPYIKNRFITLDFTDQIDILKKIESEQNRLYTNDKKNILQEYYYWQPYKTVDSEIMGVQLNNNGSVLALWTEFNRVYIYKRGTEKVEKSLLGKIDKWLDYILSDISDEERDLRRDYFPPSWELEMVITPIRNEYGGSRTVGTVQFWQNENDDQYIFVGYNNGFVNSYRIDRHEPERSVNFWTFALEKWDMLFAMCMVISIFVYNEYQRTPY</sequence>
<gene>
    <name evidence="1" type="ORF">HPULCUR_001357</name>
</gene>
<protein>
    <submittedName>
        <fullName evidence="1">Uncharacterized protein</fullName>
    </submittedName>
</protein>
<comment type="caution">
    <text evidence="1">The sequence shown here is derived from an EMBL/GenBank/DDBJ whole genome shotgun (WGS) entry which is preliminary data.</text>
</comment>